<dbReference type="Pfam" id="PF20736">
    <property type="entry name" value="Glyco_hydro127M"/>
    <property type="match status" value="1"/>
</dbReference>
<feature type="domain" description="Non-reducing end beta-L-arabinofuranosidase-like GH127 middle" evidence="2">
    <location>
        <begin position="219"/>
        <end position="330"/>
    </location>
</feature>
<gene>
    <name evidence="4" type="ORF">E2R66_23690</name>
</gene>
<proteinExistence type="predicted"/>
<dbReference type="Pfam" id="PF07944">
    <property type="entry name" value="Beta-AFase-like_GH127_cat"/>
    <property type="match status" value="1"/>
</dbReference>
<dbReference type="GO" id="GO:0005975">
    <property type="term" value="P:carbohydrate metabolic process"/>
    <property type="evidence" value="ECO:0007669"/>
    <property type="project" value="InterPro"/>
</dbReference>
<evidence type="ECO:0000313" key="4">
    <source>
        <dbReference type="EMBL" id="TFF33985.1"/>
    </source>
</evidence>
<dbReference type="PANTHER" id="PTHR43465">
    <property type="entry name" value="DUF1680 DOMAIN PROTEIN (AFU_ORTHOLOGUE AFUA_1G08910)"/>
    <property type="match status" value="1"/>
</dbReference>
<dbReference type="InterPro" id="IPR049046">
    <property type="entry name" value="Beta-AFase-like_GH127_middle"/>
</dbReference>
<feature type="domain" description="Non-reducing end beta-L-arabinofuranosidase-like GH127 C-terminal" evidence="3">
    <location>
        <begin position="332"/>
        <end position="434"/>
    </location>
</feature>
<organism evidence="4 5">
    <name type="scientific">Mucilaginibacter psychrotolerans</name>
    <dbReference type="NCBI Taxonomy" id="1524096"/>
    <lineage>
        <taxon>Bacteria</taxon>
        <taxon>Pseudomonadati</taxon>
        <taxon>Bacteroidota</taxon>
        <taxon>Sphingobacteriia</taxon>
        <taxon>Sphingobacteriales</taxon>
        <taxon>Sphingobacteriaceae</taxon>
        <taxon>Mucilaginibacter</taxon>
    </lineage>
</organism>
<evidence type="ECO:0000259" key="2">
    <source>
        <dbReference type="Pfam" id="PF20736"/>
    </source>
</evidence>
<dbReference type="Proteomes" id="UP000297540">
    <property type="component" value="Unassembled WGS sequence"/>
</dbReference>
<comment type="caution">
    <text evidence="4">The sequence shown here is derived from an EMBL/GenBank/DDBJ whole genome shotgun (WGS) entry which is preliminary data.</text>
</comment>
<evidence type="ECO:0000313" key="5">
    <source>
        <dbReference type="Proteomes" id="UP000297540"/>
    </source>
</evidence>
<dbReference type="SUPFAM" id="SSF48208">
    <property type="entry name" value="Six-hairpin glycosidases"/>
    <property type="match status" value="1"/>
</dbReference>
<accession>A0A4Y8S5W0</accession>
<dbReference type="PANTHER" id="PTHR43465:SF2">
    <property type="entry name" value="DUF1680 DOMAIN PROTEIN (AFU_ORTHOLOGUE AFUA_1G08910)"/>
    <property type="match status" value="1"/>
</dbReference>
<dbReference type="InterPro" id="IPR049049">
    <property type="entry name" value="Beta-AFase-like_GH127_C"/>
</dbReference>
<protein>
    <recommendedName>
        <fullName evidence="6">Glycoside hydrolase family 127 protein</fullName>
    </recommendedName>
</protein>
<dbReference type="Gene3D" id="1.50.10.20">
    <property type="match status" value="1"/>
</dbReference>
<dbReference type="OrthoDB" id="9757939at2"/>
<sequence length="440" mass="48891">MTGKKEYLDLAKFFIDERGRRAYDKSNPDEWKNGMYWQDDKPVTDQTDAEGHAVRAMYLYSGIADVAALTGDKRYIAAIDEIWNNMVGKKIYVQGGIGAVPNGERFGGDYELPNATAYNETCAAIGQVYWNQPMFLLHGDAKYIDLLEKVLYNGLISGVGLDGKTFFYTNAMQVTNGFTHSALEAGRSGWFECSCCPTNIARFLPSLPGYVYAQKQDSLYINLFIAGKAALKIGNKDVAITQVNNYPWNGQLTFNLDMAAPVKFKMLVRIPGWSRSVAIPSDIYAFENSSQGKYELKLNGKPIKYSMENGYAVISREWKKGDRLALNLPMEVKKVIANPVLKEDKDKVALQRGPIMYAAEWKDNAGSVSNIIIPDNAVFSPLYQKDLLNGVTVLRGAILKKDSTDAAARPATLTAIPYYSWANRGTGEMTVWFPKAAAVK</sequence>
<dbReference type="InterPro" id="IPR008928">
    <property type="entry name" value="6-hairpin_glycosidase_sf"/>
</dbReference>
<dbReference type="InterPro" id="IPR049174">
    <property type="entry name" value="Beta-AFase-like"/>
</dbReference>
<feature type="domain" description="Non-reducing end beta-L-arabinofuranosidase-like GH127 catalytic" evidence="1">
    <location>
        <begin position="2"/>
        <end position="208"/>
    </location>
</feature>
<evidence type="ECO:0008006" key="6">
    <source>
        <dbReference type="Google" id="ProtNLM"/>
    </source>
</evidence>
<name>A0A4Y8S5W0_9SPHI</name>
<evidence type="ECO:0000259" key="3">
    <source>
        <dbReference type="Pfam" id="PF20737"/>
    </source>
</evidence>
<reference evidence="4 5" key="1">
    <citation type="journal article" date="2017" name="Int. J. Syst. Evol. Microbiol.">
        <title>Mucilaginibacterpsychrotolerans sp. nov., isolated from peatlands.</title>
        <authorList>
            <person name="Deng Y."/>
            <person name="Shen L."/>
            <person name="Xu B."/>
            <person name="Liu Y."/>
            <person name="Gu Z."/>
            <person name="Liu H."/>
            <person name="Zhou Y."/>
        </authorList>
    </citation>
    <scope>NUCLEOTIDE SEQUENCE [LARGE SCALE GENOMIC DNA]</scope>
    <source>
        <strain evidence="4 5">NH7-4</strain>
    </source>
</reference>
<keyword evidence="5" id="KW-1185">Reference proteome</keyword>
<dbReference type="Pfam" id="PF20737">
    <property type="entry name" value="Glyco_hydro127C"/>
    <property type="match status" value="1"/>
</dbReference>
<dbReference type="InterPro" id="IPR012878">
    <property type="entry name" value="Beta-AFase-like_GH127_cat"/>
</dbReference>
<dbReference type="EMBL" id="SOZE01000036">
    <property type="protein sequence ID" value="TFF33985.1"/>
    <property type="molecule type" value="Genomic_DNA"/>
</dbReference>
<dbReference type="AlphaFoldDB" id="A0A4Y8S5W0"/>
<evidence type="ECO:0000259" key="1">
    <source>
        <dbReference type="Pfam" id="PF07944"/>
    </source>
</evidence>